<dbReference type="CDD" id="cd00130">
    <property type="entry name" value="PAS"/>
    <property type="match status" value="1"/>
</dbReference>
<dbReference type="PANTHER" id="PTHR44757">
    <property type="entry name" value="DIGUANYLATE CYCLASE DGCP"/>
    <property type="match status" value="1"/>
</dbReference>
<dbReference type="SMART" id="SM00091">
    <property type="entry name" value="PAS"/>
    <property type="match status" value="1"/>
</dbReference>
<protein>
    <recommendedName>
        <fullName evidence="7">Diguanylate cyclase/phosphodiesterase with PAS/PAC sensor(S)</fullName>
    </recommendedName>
</protein>
<dbReference type="CDD" id="cd01949">
    <property type="entry name" value="GGDEF"/>
    <property type="match status" value="1"/>
</dbReference>
<feature type="transmembrane region" description="Helical" evidence="1">
    <location>
        <begin position="263"/>
        <end position="283"/>
    </location>
</feature>
<dbReference type="InterPro" id="IPR043128">
    <property type="entry name" value="Rev_trsase/Diguanyl_cyclase"/>
</dbReference>
<accession>A0ABQ3X6Q6</accession>
<dbReference type="Pfam" id="PF00563">
    <property type="entry name" value="EAL"/>
    <property type="match status" value="1"/>
</dbReference>
<evidence type="ECO:0000313" key="5">
    <source>
        <dbReference type="EMBL" id="GID54193.1"/>
    </source>
</evidence>
<feature type="transmembrane region" description="Helical" evidence="1">
    <location>
        <begin position="94"/>
        <end position="117"/>
    </location>
</feature>
<dbReference type="InterPro" id="IPR052155">
    <property type="entry name" value="Biofilm_reg_signaling"/>
</dbReference>
<dbReference type="SUPFAM" id="SSF55073">
    <property type="entry name" value="Nucleotide cyclase"/>
    <property type="match status" value="1"/>
</dbReference>
<dbReference type="Pfam" id="PF00989">
    <property type="entry name" value="PAS"/>
    <property type="match status" value="1"/>
</dbReference>
<feature type="transmembrane region" description="Helical" evidence="1">
    <location>
        <begin position="162"/>
        <end position="183"/>
    </location>
</feature>
<dbReference type="SUPFAM" id="SSF55785">
    <property type="entry name" value="PYP-like sensor domain (PAS domain)"/>
    <property type="match status" value="1"/>
</dbReference>
<evidence type="ECO:0000256" key="1">
    <source>
        <dbReference type="SAM" id="Phobius"/>
    </source>
</evidence>
<dbReference type="SMART" id="SM00052">
    <property type="entry name" value="EAL"/>
    <property type="match status" value="1"/>
</dbReference>
<feature type="transmembrane region" description="Helical" evidence="1">
    <location>
        <begin position="195"/>
        <end position="214"/>
    </location>
</feature>
<dbReference type="PROSITE" id="PS50112">
    <property type="entry name" value="PAS"/>
    <property type="match status" value="1"/>
</dbReference>
<dbReference type="InterPro" id="IPR035965">
    <property type="entry name" value="PAS-like_dom_sf"/>
</dbReference>
<evidence type="ECO:0000259" key="3">
    <source>
        <dbReference type="PROSITE" id="PS50883"/>
    </source>
</evidence>
<keyword evidence="6" id="KW-1185">Reference proteome</keyword>
<name>A0ABQ3X6Q6_9ACTN</name>
<feature type="transmembrane region" description="Helical" evidence="1">
    <location>
        <begin position="226"/>
        <end position="243"/>
    </location>
</feature>
<keyword evidence="1" id="KW-0472">Membrane</keyword>
<dbReference type="PROSITE" id="PS50883">
    <property type="entry name" value="EAL"/>
    <property type="match status" value="1"/>
</dbReference>
<dbReference type="InterPro" id="IPR001633">
    <property type="entry name" value="EAL_dom"/>
</dbReference>
<proteinExistence type="predicted"/>
<feature type="transmembrane region" description="Helical" evidence="1">
    <location>
        <begin position="12"/>
        <end position="29"/>
    </location>
</feature>
<dbReference type="SMART" id="SM00267">
    <property type="entry name" value="GGDEF"/>
    <property type="match status" value="1"/>
</dbReference>
<gene>
    <name evidence="5" type="ORF">Aco03nite_025970</name>
</gene>
<feature type="domain" description="GGDEF" evidence="4">
    <location>
        <begin position="469"/>
        <end position="598"/>
    </location>
</feature>
<dbReference type="InterPro" id="IPR029787">
    <property type="entry name" value="Nucleotide_cyclase"/>
</dbReference>
<dbReference type="Gene3D" id="3.20.20.450">
    <property type="entry name" value="EAL domain"/>
    <property type="match status" value="1"/>
</dbReference>
<dbReference type="InterPro" id="IPR000014">
    <property type="entry name" value="PAS"/>
</dbReference>
<dbReference type="InterPro" id="IPR035919">
    <property type="entry name" value="EAL_sf"/>
</dbReference>
<dbReference type="NCBIfam" id="TIGR00229">
    <property type="entry name" value="sensory_box"/>
    <property type="match status" value="1"/>
</dbReference>
<dbReference type="RefSeq" id="WP_203795300.1">
    <property type="nucleotide sequence ID" value="NZ_BAAAQE010000035.1"/>
</dbReference>
<feature type="transmembrane region" description="Helical" evidence="1">
    <location>
        <begin position="129"/>
        <end position="150"/>
    </location>
</feature>
<dbReference type="InterPro" id="IPR000160">
    <property type="entry name" value="GGDEF_dom"/>
</dbReference>
<evidence type="ECO:0000313" key="6">
    <source>
        <dbReference type="Proteomes" id="UP000612282"/>
    </source>
</evidence>
<comment type="caution">
    <text evidence="5">The sequence shown here is derived from an EMBL/GenBank/DDBJ whole genome shotgun (WGS) entry which is preliminary data.</text>
</comment>
<dbReference type="CDD" id="cd01948">
    <property type="entry name" value="EAL"/>
    <property type="match status" value="1"/>
</dbReference>
<keyword evidence="1" id="KW-0812">Transmembrane</keyword>
<feature type="transmembrane region" description="Helical" evidence="1">
    <location>
        <begin position="67"/>
        <end position="88"/>
    </location>
</feature>
<evidence type="ECO:0008006" key="7">
    <source>
        <dbReference type="Google" id="ProtNLM"/>
    </source>
</evidence>
<dbReference type="Pfam" id="PF00990">
    <property type="entry name" value="GGDEF"/>
    <property type="match status" value="1"/>
</dbReference>
<dbReference type="NCBIfam" id="TIGR00254">
    <property type="entry name" value="GGDEF"/>
    <property type="match status" value="1"/>
</dbReference>
<feature type="domain" description="PAS" evidence="2">
    <location>
        <begin position="315"/>
        <end position="385"/>
    </location>
</feature>
<feature type="transmembrane region" description="Helical" evidence="1">
    <location>
        <begin position="35"/>
        <end position="55"/>
    </location>
</feature>
<dbReference type="InterPro" id="IPR013767">
    <property type="entry name" value="PAS_fold"/>
</dbReference>
<evidence type="ECO:0000259" key="2">
    <source>
        <dbReference type="PROSITE" id="PS50112"/>
    </source>
</evidence>
<organism evidence="5 6">
    <name type="scientific">Actinoplanes couchii</name>
    <dbReference type="NCBI Taxonomy" id="403638"/>
    <lineage>
        <taxon>Bacteria</taxon>
        <taxon>Bacillati</taxon>
        <taxon>Actinomycetota</taxon>
        <taxon>Actinomycetes</taxon>
        <taxon>Micromonosporales</taxon>
        <taxon>Micromonosporaceae</taxon>
        <taxon>Actinoplanes</taxon>
    </lineage>
</organism>
<evidence type="ECO:0000259" key="4">
    <source>
        <dbReference type="PROSITE" id="PS50887"/>
    </source>
</evidence>
<dbReference type="PROSITE" id="PS50887">
    <property type="entry name" value="GGDEF"/>
    <property type="match status" value="1"/>
</dbReference>
<dbReference type="PANTHER" id="PTHR44757:SF2">
    <property type="entry name" value="BIOFILM ARCHITECTURE MAINTENANCE PROTEIN MBAA"/>
    <property type="match status" value="1"/>
</dbReference>
<keyword evidence="1" id="KW-1133">Transmembrane helix</keyword>
<dbReference type="Gene3D" id="3.30.450.20">
    <property type="entry name" value="PAS domain"/>
    <property type="match status" value="1"/>
</dbReference>
<sequence>MIDALRGDRVLRVLALTTAAAVALVVLLPPGHAPIIRTLAVFSTGLATYACFRMVRNTDLGPPSHRFWVRNLTAISIMGVSNLCDLLAPYTPPAVGSFGVVCRVAGASLFVWALLRLSAQADSRAQKAALWLDIATLTAGSMILIGHTVLGDYEEQGRAVTAQTMAILVTGSVGMFLLARLALGGGPLPPRSLAAIALSACAGGLASPLTMLLLDWTPGEPGSEPLMLIPIVANLGVALSARFQLIDGAVEGAVDRRKTWRRVLPYASIVAVDLLMLGHLPILEPDLQLVVLGAVLLTVLVVARQIVAARENEVLQERFQLLVQNSSDVISISDPGGRVFYCSPAIRRVLGLDPATAIGTMVPDWSHPDDTEALRECWEKTLAGGPGASATCRMRVRNVRDELRWIELATTNLLHEPSVGGILTNSRDVTETTLVQEKLSHEATHDALTGLANRVLFTGRVETAVAEGGPFSIVLVDLDGFKGVNDTLGHAAGDALLIAVAQRMTASVRATDTVARLGGDEFAILFDGLIGEPVDRVLTRIAEALLIPVPVQEQLISVRASFGVADASGDVDELLHRADIAMYAAKLRGEGGHVRYSEGMSIQGRDDPGGPLRTAIDAGQLVLFYQPVVSLPGGRLAGVEALVRWQHPERGLLGPGEFIPVAEDTGLIVPLGDWVLREAVRQAAAWITEHGDAAPGTVAVNVSAAQLREAGFAAGVAAALRDTGLPAGRLCAEITESTVIGGGFTAENLDDLRTLGVRLSLDDFGTGTATLSTLATCPVDQIKLDRSFVTGPDAIPEAVIQLAHALDIEAVAEGIETREQADRLAALGYDLAQGFLFARPMPPAELVAWLPTRTAAAAS</sequence>
<dbReference type="Proteomes" id="UP000612282">
    <property type="component" value="Unassembled WGS sequence"/>
</dbReference>
<dbReference type="Gene3D" id="3.30.70.270">
    <property type="match status" value="1"/>
</dbReference>
<dbReference type="EMBL" id="BOMG01000039">
    <property type="protein sequence ID" value="GID54193.1"/>
    <property type="molecule type" value="Genomic_DNA"/>
</dbReference>
<dbReference type="SUPFAM" id="SSF141868">
    <property type="entry name" value="EAL domain-like"/>
    <property type="match status" value="1"/>
</dbReference>
<reference evidence="5 6" key="1">
    <citation type="submission" date="2021-01" db="EMBL/GenBank/DDBJ databases">
        <title>Whole genome shotgun sequence of Actinoplanes couchii NBRC 106145.</title>
        <authorList>
            <person name="Komaki H."/>
            <person name="Tamura T."/>
        </authorList>
    </citation>
    <scope>NUCLEOTIDE SEQUENCE [LARGE SCALE GENOMIC DNA]</scope>
    <source>
        <strain evidence="5 6">NBRC 106145</strain>
    </source>
</reference>
<feature type="domain" description="EAL" evidence="3">
    <location>
        <begin position="605"/>
        <end position="854"/>
    </location>
</feature>